<dbReference type="InterPro" id="IPR032675">
    <property type="entry name" value="LRR_dom_sf"/>
</dbReference>
<accession>A0A9Q0KUG8</accession>
<evidence type="ECO:0000313" key="2">
    <source>
        <dbReference type="Proteomes" id="UP001141806"/>
    </source>
</evidence>
<dbReference type="GO" id="GO:0006952">
    <property type="term" value="P:defense response"/>
    <property type="evidence" value="ECO:0007669"/>
    <property type="project" value="InterPro"/>
</dbReference>
<proteinExistence type="predicted"/>
<dbReference type="InterPro" id="IPR044974">
    <property type="entry name" value="Disease_R_plants"/>
</dbReference>
<protein>
    <submittedName>
        <fullName evidence="1">Uncharacterized protein</fullName>
    </submittedName>
</protein>
<keyword evidence="2" id="KW-1185">Reference proteome</keyword>
<dbReference type="AlphaFoldDB" id="A0A9Q0KUG8"/>
<dbReference type="OrthoDB" id="2018313at2759"/>
<sequence>MDDQIRDMGREIVRQENPIEPGRRSRLWSCGDILDVLEEHKGTGMIEGMSLPDDFPCINLTSEPFQMMFNLKFLNIRSTKFVGDFSHLPSTLRCFIWKFCPWRIIPTNFYHDTLVYLDLSCSKIEQAWNGRPENKVFKNLEVLNLSECKNLCESPDFSWFPSLKQLDLRYCSSMKMLNESIGQLSNLEHLNLKSCVSLEKLPNDLVLLEKLEVLNAMECFELKELPRSMGRMRCLHSINMKGTSISKLADDFSMLPNLEKLDIVSERLQSLPADMSSLKNLKQLSLFRCLKLKELHEFPSCLVELSCEYCYSLVRLPDLSMLKKLKTIKLKLCVKLEEIQGLEGTESLEELNVWGCYNLPHTPREILGQGKLLPDSSPEDGYSLTTANGIYNTRLILCLVFDFPDFPDFFPKNCRTIDIEISVSIHQKEKTTKCTHTMRIEHVKIDPFQDTIFIHHFKGFDWFGIPLQGKNPIKILDLKGYPCRVKFWKLLYVNNEPDQEKPNQHTSALMVVDFFNWSCVLNETSPSDNIDGIIDSELVFLKYSSSAVMRKSMLRAGKRGHHGNAEA</sequence>
<dbReference type="Gene3D" id="3.80.10.10">
    <property type="entry name" value="Ribonuclease Inhibitor"/>
    <property type="match status" value="2"/>
</dbReference>
<dbReference type="PANTHER" id="PTHR11017:SF385">
    <property type="entry name" value="DISEASE RESISTANCE PROTEIN (TIR-NBS-LRR CLASS)-RELATED"/>
    <property type="match status" value="1"/>
</dbReference>
<reference evidence="1" key="1">
    <citation type="journal article" date="2023" name="Plant J.">
        <title>The genome of the king protea, Protea cynaroides.</title>
        <authorList>
            <person name="Chang J."/>
            <person name="Duong T.A."/>
            <person name="Schoeman C."/>
            <person name="Ma X."/>
            <person name="Roodt D."/>
            <person name="Barker N."/>
            <person name="Li Z."/>
            <person name="Van de Peer Y."/>
            <person name="Mizrachi E."/>
        </authorList>
    </citation>
    <scope>NUCLEOTIDE SEQUENCE</scope>
    <source>
        <tissue evidence="1">Young leaves</tissue>
    </source>
</reference>
<evidence type="ECO:0000313" key="1">
    <source>
        <dbReference type="EMBL" id="KAJ4977048.1"/>
    </source>
</evidence>
<dbReference type="EMBL" id="JAMYWD010000003">
    <property type="protein sequence ID" value="KAJ4977048.1"/>
    <property type="molecule type" value="Genomic_DNA"/>
</dbReference>
<dbReference type="SUPFAM" id="SSF52058">
    <property type="entry name" value="L domain-like"/>
    <property type="match status" value="1"/>
</dbReference>
<dbReference type="PANTHER" id="PTHR11017">
    <property type="entry name" value="LEUCINE-RICH REPEAT-CONTAINING PROTEIN"/>
    <property type="match status" value="1"/>
</dbReference>
<gene>
    <name evidence="1" type="ORF">NE237_002154</name>
</gene>
<organism evidence="1 2">
    <name type="scientific">Protea cynaroides</name>
    <dbReference type="NCBI Taxonomy" id="273540"/>
    <lineage>
        <taxon>Eukaryota</taxon>
        <taxon>Viridiplantae</taxon>
        <taxon>Streptophyta</taxon>
        <taxon>Embryophyta</taxon>
        <taxon>Tracheophyta</taxon>
        <taxon>Spermatophyta</taxon>
        <taxon>Magnoliopsida</taxon>
        <taxon>Proteales</taxon>
        <taxon>Proteaceae</taxon>
        <taxon>Protea</taxon>
    </lineage>
</organism>
<name>A0A9Q0KUG8_9MAGN</name>
<comment type="caution">
    <text evidence="1">The sequence shown here is derived from an EMBL/GenBank/DDBJ whole genome shotgun (WGS) entry which is preliminary data.</text>
</comment>
<dbReference type="Proteomes" id="UP001141806">
    <property type="component" value="Unassembled WGS sequence"/>
</dbReference>